<reference evidence="13 14" key="1">
    <citation type="journal article" date="2018" name="Int. J. Syst. Evol. Microbiol.">
        <title>Methylomusa anaerophila gen. nov., sp. nov., an anaerobic methanol-utilizing bacterium isolated from a microbial fuel cell.</title>
        <authorList>
            <person name="Amano N."/>
            <person name="Yamamuro A."/>
            <person name="Miyahara M."/>
            <person name="Kouzuma A."/>
            <person name="Abe T."/>
            <person name="Watanabe K."/>
        </authorList>
    </citation>
    <scope>NUCLEOTIDE SEQUENCE [LARGE SCALE GENOMIC DNA]</scope>
    <source>
        <strain evidence="13 14">MMFC1</strain>
    </source>
</reference>
<evidence type="ECO:0000256" key="9">
    <source>
        <dbReference type="NCBIfam" id="TIGR00038"/>
    </source>
</evidence>
<dbReference type="Gene3D" id="2.30.30.30">
    <property type="match status" value="1"/>
</dbReference>
<dbReference type="RefSeq" id="WP_126309801.1">
    <property type="nucleotide sequence ID" value="NZ_AP018449.1"/>
</dbReference>
<dbReference type="PANTHER" id="PTHR30053:SF12">
    <property type="entry name" value="ELONGATION FACTOR P (EF-P) FAMILY PROTEIN"/>
    <property type="match status" value="1"/>
</dbReference>
<dbReference type="SMART" id="SM00841">
    <property type="entry name" value="Elong-fact-P_C"/>
    <property type="match status" value="1"/>
</dbReference>
<evidence type="ECO:0000256" key="8">
    <source>
        <dbReference type="HAMAP-Rule" id="MF_00141"/>
    </source>
</evidence>
<dbReference type="InterPro" id="IPR014722">
    <property type="entry name" value="Rib_uL2_dom2"/>
</dbReference>
<evidence type="ECO:0000256" key="5">
    <source>
        <dbReference type="ARBA" id="ARBA00022768"/>
    </source>
</evidence>
<dbReference type="InterPro" id="IPR020599">
    <property type="entry name" value="Transl_elong_fac_P/YeiP"/>
</dbReference>
<evidence type="ECO:0000256" key="10">
    <source>
        <dbReference type="RuleBase" id="RU004389"/>
    </source>
</evidence>
<dbReference type="UniPathway" id="UPA00345"/>
<keyword evidence="6 8" id="KW-0648">Protein biosynthesis</keyword>
<evidence type="ECO:0000256" key="4">
    <source>
        <dbReference type="ARBA" id="ARBA00022490"/>
    </source>
</evidence>
<dbReference type="SMART" id="SM01185">
    <property type="entry name" value="EFP"/>
    <property type="match status" value="1"/>
</dbReference>
<dbReference type="Gene3D" id="2.40.50.140">
    <property type="entry name" value="Nucleic acid-binding proteins"/>
    <property type="match status" value="2"/>
</dbReference>
<dbReference type="SUPFAM" id="SSF50104">
    <property type="entry name" value="Translation proteins SH3-like domain"/>
    <property type="match status" value="1"/>
</dbReference>
<comment type="function">
    <text evidence="7 8">Involved in peptide bond synthesis. Stimulates efficient translation and peptide-bond synthesis on native or reconstituted 70S ribosomes in vitro. Probably functions indirectly by altering the affinity of the ribosome for aminoacyl-tRNA, thus increasing their reactivity as acceptors for peptidyl transferase.</text>
</comment>
<dbReference type="InterPro" id="IPR013852">
    <property type="entry name" value="Transl_elong_P/YeiP_CS"/>
</dbReference>
<dbReference type="InterPro" id="IPR012340">
    <property type="entry name" value="NA-bd_OB-fold"/>
</dbReference>
<dbReference type="Pfam" id="PF08207">
    <property type="entry name" value="EFP_N"/>
    <property type="match status" value="1"/>
</dbReference>
<evidence type="ECO:0000313" key="13">
    <source>
        <dbReference type="EMBL" id="BBB92904.1"/>
    </source>
</evidence>
<dbReference type="Pfam" id="PF09285">
    <property type="entry name" value="Elong-fact-P_C"/>
    <property type="match status" value="1"/>
</dbReference>
<evidence type="ECO:0000256" key="3">
    <source>
        <dbReference type="ARBA" id="ARBA00009479"/>
    </source>
</evidence>
<dbReference type="InterPro" id="IPR001059">
    <property type="entry name" value="Transl_elong_P/YeiP_cen"/>
</dbReference>
<dbReference type="GO" id="GO:0005829">
    <property type="term" value="C:cytosol"/>
    <property type="evidence" value="ECO:0007669"/>
    <property type="project" value="UniProtKB-ARBA"/>
</dbReference>
<dbReference type="NCBIfam" id="NF001810">
    <property type="entry name" value="PRK00529.1"/>
    <property type="match status" value="1"/>
</dbReference>
<evidence type="ECO:0000313" key="14">
    <source>
        <dbReference type="Proteomes" id="UP000276437"/>
    </source>
</evidence>
<dbReference type="FunFam" id="2.40.50.140:FF:000004">
    <property type="entry name" value="Elongation factor P"/>
    <property type="match status" value="1"/>
</dbReference>
<dbReference type="GO" id="GO:0003746">
    <property type="term" value="F:translation elongation factor activity"/>
    <property type="evidence" value="ECO:0007669"/>
    <property type="project" value="UniProtKB-UniRule"/>
</dbReference>
<dbReference type="InterPro" id="IPR008991">
    <property type="entry name" value="Translation_prot_SH3-like_sf"/>
</dbReference>
<sequence length="185" mass="20716">MISSNDFRTGVTIEIDGDVWQVVDFQHVKPGKGAAFVRAKLKNVRTGAVVERTFNAGEKLPKAHVERREMQFLYESDDMFNLMDNETFEQISLTENQLGDAKKFLKENMNIAVQFFQGIVIGVDLPMSVELRVVETDPGIRGDTATGGTKPAKLETGHVVRVPLFIEVGEVLRVDTRTGEYIERA</sequence>
<dbReference type="AlphaFoldDB" id="A0A348APA6"/>
<gene>
    <name evidence="8 13" type="primary">efp</name>
    <name evidence="13" type="ORF">MAMMFC1_03612</name>
</gene>
<dbReference type="FunFam" id="2.30.30.30:FF:000003">
    <property type="entry name" value="Elongation factor P"/>
    <property type="match status" value="1"/>
</dbReference>
<proteinExistence type="inferred from homology"/>
<evidence type="ECO:0000256" key="2">
    <source>
        <dbReference type="ARBA" id="ARBA00004815"/>
    </source>
</evidence>
<dbReference type="OrthoDB" id="9801844at2"/>
<keyword evidence="5 8" id="KW-0251">Elongation factor</keyword>
<name>A0A348APA6_9FIRM</name>
<dbReference type="GO" id="GO:0043043">
    <property type="term" value="P:peptide biosynthetic process"/>
    <property type="evidence" value="ECO:0007669"/>
    <property type="project" value="InterPro"/>
</dbReference>
<dbReference type="HAMAP" id="MF_00141">
    <property type="entry name" value="EF_P"/>
    <property type="match status" value="1"/>
</dbReference>
<dbReference type="SUPFAM" id="SSF50249">
    <property type="entry name" value="Nucleic acid-binding proteins"/>
    <property type="match status" value="2"/>
</dbReference>
<comment type="pathway">
    <text evidence="2 8">Protein biosynthesis; polypeptide chain elongation.</text>
</comment>
<dbReference type="PANTHER" id="PTHR30053">
    <property type="entry name" value="ELONGATION FACTOR P"/>
    <property type="match status" value="1"/>
</dbReference>
<feature type="domain" description="Translation elongation factor P/YeiP central" evidence="12">
    <location>
        <begin position="67"/>
        <end position="121"/>
    </location>
</feature>
<dbReference type="InterPro" id="IPR011768">
    <property type="entry name" value="Transl_elongation_fac_P"/>
</dbReference>
<dbReference type="NCBIfam" id="TIGR00038">
    <property type="entry name" value="efp"/>
    <property type="match status" value="1"/>
</dbReference>
<dbReference type="FunFam" id="2.40.50.140:FF:000009">
    <property type="entry name" value="Elongation factor P"/>
    <property type="match status" value="1"/>
</dbReference>
<dbReference type="Pfam" id="PF01132">
    <property type="entry name" value="EFP"/>
    <property type="match status" value="1"/>
</dbReference>
<protein>
    <recommendedName>
        <fullName evidence="8 9">Elongation factor P</fullName>
        <shortName evidence="8">EF-P</shortName>
    </recommendedName>
</protein>
<dbReference type="PIRSF" id="PIRSF005901">
    <property type="entry name" value="EF-P"/>
    <property type="match status" value="1"/>
</dbReference>
<evidence type="ECO:0000256" key="7">
    <source>
        <dbReference type="ARBA" id="ARBA00025469"/>
    </source>
</evidence>
<dbReference type="EMBL" id="AP018449">
    <property type="protein sequence ID" value="BBB92904.1"/>
    <property type="molecule type" value="Genomic_DNA"/>
</dbReference>
<accession>A0A348APA6</accession>
<keyword evidence="14" id="KW-1185">Reference proteome</keyword>
<feature type="domain" description="Elongation factor P C-terminal" evidence="11">
    <location>
        <begin position="129"/>
        <end position="184"/>
    </location>
</feature>
<dbReference type="PROSITE" id="PS01275">
    <property type="entry name" value="EFP"/>
    <property type="match status" value="1"/>
</dbReference>
<dbReference type="CDD" id="cd05794">
    <property type="entry name" value="S1_EF-P_repeat_2"/>
    <property type="match status" value="1"/>
</dbReference>
<keyword evidence="4 8" id="KW-0963">Cytoplasm</keyword>
<comment type="subcellular location">
    <subcellularLocation>
        <location evidence="1 8">Cytoplasm</location>
    </subcellularLocation>
</comment>
<dbReference type="InterPro" id="IPR015365">
    <property type="entry name" value="Elong-fact-P_C"/>
</dbReference>
<dbReference type="Proteomes" id="UP000276437">
    <property type="component" value="Chromosome"/>
</dbReference>
<evidence type="ECO:0000256" key="1">
    <source>
        <dbReference type="ARBA" id="ARBA00004496"/>
    </source>
</evidence>
<comment type="similarity">
    <text evidence="3 8 10">Belongs to the elongation factor P family.</text>
</comment>
<organism evidence="13 14">
    <name type="scientific">Methylomusa anaerophila</name>
    <dbReference type="NCBI Taxonomy" id="1930071"/>
    <lineage>
        <taxon>Bacteria</taxon>
        <taxon>Bacillati</taxon>
        <taxon>Bacillota</taxon>
        <taxon>Negativicutes</taxon>
        <taxon>Selenomonadales</taxon>
        <taxon>Sporomusaceae</taxon>
        <taxon>Methylomusa</taxon>
    </lineage>
</organism>
<dbReference type="KEGG" id="mana:MAMMFC1_03612"/>
<dbReference type="CDD" id="cd04470">
    <property type="entry name" value="S1_EF-P_repeat_1"/>
    <property type="match status" value="1"/>
</dbReference>
<evidence type="ECO:0000259" key="12">
    <source>
        <dbReference type="SMART" id="SM01185"/>
    </source>
</evidence>
<evidence type="ECO:0000259" key="11">
    <source>
        <dbReference type="SMART" id="SM00841"/>
    </source>
</evidence>
<dbReference type="InterPro" id="IPR013185">
    <property type="entry name" value="Transl_elong_KOW-like"/>
</dbReference>
<evidence type="ECO:0000256" key="6">
    <source>
        <dbReference type="ARBA" id="ARBA00022917"/>
    </source>
</evidence>